<protein>
    <submittedName>
        <fullName evidence="1">Uncharacterized protein</fullName>
    </submittedName>
</protein>
<organism evidence="1 2">
    <name type="scientific">Agathobaculum ammoniilyticum</name>
    <dbReference type="NCBI Taxonomy" id="2981778"/>
    <lineage>
        <taxon>Bacteria</taxon>
        <taxon>Bacillati</taxon>
        <taxon>Bacillota</taxon>
        <taxon>Clostridia</taxon>
        <taxon>Eubacteriales</taxon>
        <taxon>Butyricicoccaceae</taxon>
        <taxon>Agathobaculum</taxon>
    </lineage>
</organism>
<name>A0ABT2U2U3_9FIRM</name>
<comment type="caution">
    <text evidence="1">The sequence shown here is derived from an EMBL/GenBank/DDBJ whole genome shotgun (WGS) entry which is preliminary data.</text>
</comment>
<accession>A0ABT2U2U3</accession>
<keyword evidence="2" id="KW-1185">Reference proteome</keyword>
<dbReference type="EMBL" id="JAOQJE010000005">
    <property type="protein sequence ID" value="MCU6788905.1"/>
    <property type="molecule type" value="Genomic_DNA"/>
</dbReference>
<reference evidence="1 2" key="1">
    <citation type="journal article" date="2021" name="ISME Commun">
        <title>Automated analysis of genomic sequences facilitates high-throughput and comprehensive description of bacteria.</title>
        <authorList>
            <person name="Hitch T.C.A."/>
        </authorList>
    </citation>
    <scope>NUCLEOTIDE SEQUENCE [LARGE SCALE GENOMIC DNA]</scope>
    <source>
        <strain evidence="1 2">Sanger_34</strain>
    </source>
</reference>
<sequence length="77" mass="8809">MTFAVIEDGRCVNIVQAEAWYAKMKGFVELPEQYGIGDFYNNGEWCHDKPSTIEERVSMLETEVYDISSAIERGLNL</sequence>
<dbReference type="RefSeq" id="WP_147574035.1">
    <property type="nucleotide sequence ID" value="NZ_JAOQJE010000005.1"/>
</dbReference>
<proteinExistence type="predicted"/>
<evidence type="ECO:0000313" key="2">
    <source>
        <dbReference type="Proteomes" id="UP001652397"/>
    </source>
</evidence>
<evidence type="ECO:0000313" key="1">
    <source>
        <dbReference type="EMBL" id="MCU6788905.1"/>
    </source>
</evidence>
<dbReference type="Proteomes" id="UP001652397">
    <property type="component" value="Unassembled WGS sequence"/>
</dbReference>
<gene>
    <name evidence="1" type="ORF">OCV66_07340</name>
</gene>